<feature type="region of interest" description="Disordered" evidence="1">
    <location>
        <begin position="165"/>
        <end position="204"/>
    </location>
</feature>
<dbReference type="AlphaFoldDB" id="A0A5E4MUE5"/>
<keyword evidence="3" id="KW-1185">Reference proteome</keyword>
<dbReference type="EMBL" id="CABPRJ010000982">
    <property type="protein sequence ID" value="VVC34043.1"/>
    <property type="molecule type" value="Genomic_DNA"/>
</dbReference>
<gene>
    <name evidence="2" type="ORF">CINCED_3A006515</name>
</gene>
<feature type="compositionally biased region" description="Basic and acidic residues" evidence="1">
    <location>
        <begin position="165"/>
        <end position="175"/>
    </location>
</feature>
<evidence type="ECO:0000313" key="2">
    <source>
        <dbReference type="EMBL" id="VVC34043.1"/>
    </source>
</evidence>
<reference evidence="2 3" key="1">
    <citation type="submission" date="2019-08" db="EMBL/GenBank/DDBJ databases">
        <authorList>
            <person name="Alioto T."/>
            <person name="Alioto T."/>
            <person name="Gomez Garrido J."/>
        </authorList>
    </citation>
    <scope>NUCLEOTIDE SEQUENCE [LARGE SCALE GENOMIC DNA]</scope>
</reference>
<accession>A0A5E4MUE5</accession>
<dbReference type="OrthoDB" id="6612392at2759"/>
<evidence type="ECO:0000256" key="1">
    <source>
        <dbReference type="SAM" id="MobiDB-lite"/>
    </source>
</evidence>
<organism evidence="2 3">
    <name type="scientific">Cinara cedri</name>
    <dbReference type="NCBI Taxonomy" id="506608"/>
    <lineage>
        <taxon>Eukaryota</taxon>
        <taxon>Metazoa</taxon>
        <taxon>Ecdysozoa</taxon>
        <taxon>Arthropoda</taxon>
        <taxon>Hexapoda</taxon>
        <taxon>Insecta</taxon>
        <taxon>Pterygota</taxon>
        <taxon>Neoptera</taxon>
        <taxon>Paraneoptera</taxon>
        <taxon>Hemiptera</taxon>
        <taxon>Sternorrhyncha</taxon>
        <taxon>Aphidomorpha</taxon>
        <taxon>Aphidoidea</taxon>
        <taxon>Aphididae</taxon>
        <taxon>Lachninae</taxon>
        <taxon>Cinara</taxon>
    </lineage>
</organism>
<sequence>MENEIIDNLSIDNISNDNSLDIIIEKLQQLNLYLKTDNSCKMLLKLSEQELQNEIKFKSRAKKIQKYHQKHDQTILKENMINELQQIIDSNNLNIEVSQENNAILNLELEPKIIAEICDKIMILKMSDIKNIKSFEASIKSNKLTLKEFTKIEKEINVALDKLSPKDISPKKSETKVTQQMNNSKHHKSSVSLSNVSRRNERDTNCRVYSRTHVEHVRRFGSTTNEDCIIIEPQTHRNETIRMRLETDRTRITENFINRSNIDQNTR</sequence>
<protein>
    <submittedName>
        <fullName evidence="2">Uncharacterized protein</fullName>
    </submittedName>
</protein>
<proteinExistence type="predicted"/>
<name>A0A5E4MUE5_9HEMI</name>
<dbReference type="Proteomes" id="UP000325440">
    <property type="component" value="Unassembled WGS sequence"/>
</dbReference>
<evidence type="ECO:0000313" key="3">
    <source>
        <dbReference type="Proteomes" id="UP000325440"/>
    </source>
</evidence>